<dbReference type="InterPro" id="IPR015943">
    <property type="entry name" value="WD40/YVTN_repeat-like_dom_sf"/>
</dbReference>
<dbReference type="InterPro" id="IPR037379">
    <property type="entry name" value="WDR74/Nsa1"/>
</dbReference>
<evidence type="ECO:0000313" key="6">
    <source>
        <dbReference type="Proteomes" id="UP001209878"/>
    </source>
</evidence>
<dbReference type="CDD" id="cd22857">
    <property type="entry name" value="WDR74"/>
    <property type="match status" value="1"/>
</dbReference>
<feature type="region of interest" description="Disordered" evidence="4">
    <location>
        <begin position="301"/>
        <end position="322"/>
    </location>
</feature>
<protein>
    <submittedName>
        <fullName evidence="5">Uncharacterized protein</fullName>
    </submittedName>
</protein>
<evidence type="ECO:0000256" key="3">
    <source>
        <dbReference type="PROSITE-ProRule" id="PRU00221"/>
    </source>
</evidence>
<dbReference type="InterPro" id="IPR036322">
    <property type="entry name" value="WD40_repeat_dom_sf"/>
</dbReference>
<keyword evidence="2" id="KW-0677">Repeat</keyword>
<dbReference type="AlphaFoldDB" id="A0AAD9UFL6"/>
<organism evidence="5 6">
    <name type="scientific">Ridgeia piscesae</name>
    <name type="common">Tubeworm</name>
    <dbReference type="NCBI Taxonomy" id="27915"/>
    <lineage>
        <taxon>Eukaryota</taxon>
        <taxon>Metazoa</taxon>
        <taxon>Spiralia</taxon>
        <taxon>Lophotrochozoa</taxon>
        <taxon>Annelida</taxon>
        <taxon>Polychaeta</taxon>
        <taxon>Sedentaria</taxon>
        <taxon>Canalipalpata</taxon>
        <taxon>Sabellida</taxon>
        <taxon>Siboglinidae</taxon>
        <taxon>Ridgeia</taxon>
    </lineage>
</organism>
<dbReference type="SMART" id="SM00320">
    <property type="entry name" value="WD40"/>
    <property type="match status" value="5"/>
</dbReference>
<evidence type="ECO:0000256" key="4">
    <source>
        <dbReference type="SAM" id="MobiDB-lite"/>
    </source>
</evidence>
<dbReference type="Gene3D" id="2.130.10.10">
    <property type="entry name" value="YVTN repeat-like/Quinoprotein amine dehydrogenase"/>
    <property type="match status" value="2"/>
</dbReference>
<reference evidence="5" key="1">
    <citation type="journal article" date="2023" name="Mol. Biol. Evol.">
        <title>Third-Generation Sequencing Reveals the Adaptive Role of the Epigenome in Three Deep-Sea Polychaetes.</title>
        <authorList>
            <person name="Perez M."/>
            <person name="Aroh O."/>
            <person name="Sun Y."/>
            <person name="Lan Y."/>
            <person name="Juniper S.K."/>
            <person name="Young C.R."/>
            <person name="Angers B."/>
            <person name="Qian P.Y."/>
        </authorList>
    </citation>
    <scope>NUCLEOTIDE SEQUENCE</scope>
    <source>
        <strain evidence="5">R07B-5</strain>
    </source>
</reference>
<dbReference type="PANTHER" id="PTHR16038">
    <property type="entry name" value="NOP SEVEN ASSOCIATED PROTEIN 1"/>
    <property type="match status" value="1"/>
</dbReference>
<dbReference type="SUPFAM" id="SSF50978">
    <property type="entry name" value="WD40 repeat-like"/>
    <property type="match status" value="1"/>
</dbReference>
<evidence type="ECO:0000256" key="1">
    <source>
        <dbReference type="ARBA" id="ARBA00022574"/>
    </source>
</evidence>
<dbReference type="GO" id="GO:0042273">
    <property type="term" value="P:ribosomal large subunit biogenesis"/>
    <property type="evidence" value="ECO:0007669"/>
    <property type="project" value="InterPro"/>
</dbReference>
<dbReference type="PROSITE" id="PS50082">
    <property type="entry name" value="WD_REPEATS_2"/>
    <property type="match status" value="1"/>
</dbReference>
<name>A0AAD9UFL6_RIDPI</name>
<dbReference type="PROSITE" id="PS00678">
    <property type="entry name" value="WD_REPEATS_1"/>
    <property type="match status" value="1"/>
</dbReference>
<proteinExistence type="predicted"/>
<evidence type="ECO:0000256" key="2">
    <source>
        <dbReference type="ARBA" id="ARBA00022737"/>
    </source>
</evidence>
<accession>A0AAD9UFL6</accession>
<dbReference type="Proteomes" id="UP001209878">
    <property type="component" value="Unassembled WGS sequence"/>
</dbReference>
<comment type="caution">
    <text evidence="5">The sequence shown here is derived from an EMBL/GenBank/DDBJ whole genome shotgun (WGS) entry which is preliminary data.</text>
</comment>
<dbReference type="InterPro" id="IPR001680">
    <property type="entry name" value="WD40_rpt"/>
</dbReference>
<keyword evidence="1 3" id="KW-0853">WD repeat</keyword>
<dbReference type="FunFam" id="2.130.10.10:FF:000287">
    <property type="entry name" value="WD repeat-containing protein 74"/>
    <property type="match status" value="1"/>
</dbReference>
<dbReference type="EMBL" id="JAODUO010000161">
    <property type="protein sequence ID" value="KAK2187581.1"/>
    <property type="molecule type" value="Genomic_DNA"/>
</dbReference>
<dbReference type="GO" id="GO:0030687">
    <property type="term" value="C:preribosome, large subunit precursor"/>
    <property type="evidence" value="ECO:0007669"/>
    <property type="project" value="TreeGrafter"/>
</dbReference>
<dbReference type="GO" id="GO:0005730">
    <property type="term" value="C:nucleolus"/>
    <property type="evidence" value="ECO:0007669"/>
    <property type="project" value="InterPro"/>
</dbReference>
<dbReference type="Pfam" id="PF00400">
    <property type="entry name" value="WD40"/>
    <property type="match status" value="2"/>
</dbReference>
<feature type="repeat" description="WD" evidence="3">
    <location>
        <begin position="144"/>
        <end position="167"/>
    </location>
</feature>
<feature type="compositionally biased region" description="Polar residues" evidence="4">
    <location>
        <begin position="302"/>
        <end position="314"/>
    </location>
</feature>
<sequence length="322" mass="36216">MAATSRGTDEQQFVNIFVGAETGLLKGVNVAKKTWRNLNEVEAASREREIVSLCWADSQQTQVCMGLRDRTVQVYDTQKSQFTESHSFLGGEGVFKGLYRQDNVFISCTESGLLSVWDADDVRTEINVGPQIHRMRQNQQQPHLVATGGKDNDLKIWDLQSGTTEPVFKAKNVKNDWLNLMVPIWVTDVAFLPDSDKIVTCTGHHQIRVYDPKSGQRRPVLDMEFDEYPFTSMGLRFGGNEVVVGNTHGKMALMDLRGKGHMVHCYRGFAGSIRCVECHPTLPLVASCGLDRYVRIHDLEEQTSGEQGNHQGPRSSLFHLFK</sequence>
<keyword evidence="6" id="KW-1185">Reference proteome</keyword>
<dbReference type="PANTHER" id="PTHR16038:SF4">
    <property type="entry name" value="WD REPEAT-CONTAINING PROTEIN 74"/>
    <property type="match status" value="1"/>
</dbReference>
<gene>
    <name evidence="5" type="ORF">NP493_161g02032</name>
</gene>
<dbReference type="InterPro" id="IPR019775">
    <property type="entry name" value="WD40_repeat_CS"/>
</dbReference>
<evidence type="ECO:0000313" key="5">
    <source>
        <dbReference type="EMBL" id="KAK2187581.1"/>
    </source>
</evidence>